<keyword evidence="4" id="KW-1185">Reference proteome</keyword>
<protein>
    <recommendedName>
        <fullName evidence="2">FAS1 domain-containing protein</fullName>
    </recommendedName>
</protein>
<dbReference type="SUPFAM" id="SSF82153">
    <property type="entry name" value="FAS1 domain"/>
    <property type="match status" value="1"/>
</dbReference>
<dbReference type="InterPro" id="IPR000782">
    <property type="entry name" value="FAS1_domain"/>
</dbReference>
<dbReference type="OrthoDB" id="544570at2759"/>
<dbReference type="InterPro" id="IPR050904">
    <property type="entry name" value="Adhesion/Biosynth-related"/>
</dbReference>
<evidence type="ECO:0000313" key="3">
    <source>
        <dbReference type="EMBL" id="GBF89549.1"/>
    </source>
</evidence>
<dbReference type="Proteomes" id="UP000247498">
    <property type="component" value="Unassembled WGS sequence"/>
</dbReference>
<organism evidence="3 4">
    <name type="scientific">Raphidocelis subcapitata</name>
    <dbReference type="NCBI Taxonomy" id="307507"/>
    <lineage>
        <taxon>Eukaryota</taxon>
        <taxon>Viridiplantae</taxon>
        <taxon>Chlorophyta</taxon>
        <taxon>core chlorophytes</taxon>
        <taxon>Chlorophyceae</taxon>
        <taxon>CS clade</taxon>
        <taxon>Sphaeropleales</taxon>
        <taxon>Selenastraceae</taxon>
        <taxon>Raphidocelis</taxon>
    </lineage>
</organism>
<dbReference type="PANTHER" id="PTHR10900">
    <property type="entry name" value="PERIOSTIN-RELATED"/>
    <property type="match status" value="1"/>
</dbReference>
<dbReference type="SMART" id="SM00554">
    <property type="entry name" value="FAS1"/>
    <property type="match status" value="1"/>
</dbReference>
<feature type="domain" description="FAS1" evidence="2">
    <location>
        <begin position="42"/>
        <end position="176"/>
    </location>
</feature>
<dbReference type="Pfam" id="PF02469">
    <property type="entry name" value="Fasciclin"/>
    <property type="match status" value="1"/>
</dbReference>
<evidence type="ECO:0000259" key="2">
    <source>
        <dbReference type="PROSITE" id="PS50213"/>
    </source>
</evidence>
<feature type="chain" id="PRO_5015853440" description="FAS1 domain-containing protein" evidence="1">
    <location>
        <begin position="21"/>
        <end position="191"/>
    </location>
</feature>
<dbReference type="AlphaFoldDB" id="A0A2V0NQI4"/>
<dbReference type="InterPro" id="IPR036378">
    <property type="entry name" value="FAS1_dom_sf"/>
</dbReference>
<reference evidence="3 4" key="1">
    <citation type="journal article" date="2018" name="Sci. Rep.">
        <title>Raphidocelis subcapitata (=Pseudokirchneriella subcapitata) provides an insight into genome evolution and environmental adaptations in the Sphaeropleales.</title>
        <authorList>
            <person name="Suzuki S."/>
            <person name="Yamaguchi H."/>
            <person name="Nakajima N."/>
            <person name="Kawachi M."/>
        </authorList>
    </citation>
    <scope>NUCLEOTIDE SEQUENCE [LARGE SCALE GENOMIC DNA]</scope>
    <source>
        <strain evidence="3 4">NIES-35</strain>
    </source>
</reference>
<dbReference type="PANTHER" id="PTHR10900:SF77">
    <property type="entry name" value="FI19380P1"/>
    <property type="match status" value="1"/>
</dbReference>
<feature type="signal peptide" evidence="1">
    <location>
        <begin position="1"/>
        <end position="20"/>
    </location>
</feature>
<dbReference type="InParanoid" id="A0A2V0NQI4"/>
<dbReference type="PROSITE" id="PS50213">
    <property type="entry name" value="FAS1"/>
    <property type="match status" value="1"/>
</dbReference>
<dbReference type="GO" id="GO:0005615">
    <property type="term" value="C:extracellular space"/>
    <property type="evidence" value="ECO:0007669"/>
    <property type="project" value="TreeGrafter"/>
</dbReference>
<keyword evidence="1" id="KW-0732">Signal</keyword>
<proteinExistence type="predicted"/>
<evidence type="ECO:0000256" key="1">
    <source>
        <dbReference type="SAM" id="SignalP"/>
    </source>
</evidence>
<sequence>MQRAALALALAVCLFGPAAAGPAATGPAAAGPGAAAAPRQSEYADFVSALNQPRFSRIAGVLTSLGLDKTFSNKELKLTVFVPTNEAFAAAEARAPVSADSLTSNRSLLQQLIYYHISKEVVSAPLPKGKELPTMIAGRALTGDGMTVKAVGSVAQIVDANIKAGAGLVQVIDNILIPINMGGIRLPSFLG</sequence>
<gene>
    <name evidence="3" type="ORF">Rsub_02267</name>
</gene>
<dbReference type="EMBL" id="BDRX01000011">
    <property type="protein sequence ID" value="GBF89549.1"/>
    <property type="molecule type" value="Genomic_DNA"/>
</dbReference>
<accession>A0A2V0NQI4</accession>
<name>A0A2V0NQI4_9CHLO</name>
<dbReference type="FunCoup" id="A0A2V0NQI4">
    <property type="interactions" value="336"/>
</dbReference>
<comment type="caution">
    <text evidence="3">The sequence shown here is derived from an EMBL/GenBank/DDBJ whole genome shotgun (WGS) entry which is preliminary data.</text>
</comment>
<dbReference type="Gene3D" id="2.30.180.10">
    <property type="entry name" value="FAS1 domain"/>
    <property type="match status" value="1"/>
</dbReference>
<evidence type="ECO:0000313" key="4">
    <source>
        <dbReference type="Proteomes" id="UP000247498"/>
    </source>
</evidence>